<reference evidence="1" key="2">
    <citation type="journal article" date="2015" name="Data Brief">
        <title>Shoot transcriptome of the giant reed, Arundo donax.</title>
        <authorList>
            <person name="Barrero R.A."/>
            <person name="Guerrero F.D."/>
            <person name="Moolhuijzen P."/>
            <person name="Goolsby J.A."/>
            <person name="Tidwell J."/>
            <person name="Bellgard S.E."/>
            <person name="Bellgard M.I."/>
        </authorList>
    </citation>
    <scope>NUCLEOTIDE SEQUENCE</scope>
    <source>
        <tissue evidence="1">Shoot tissue taken approximately 20 cm above the soil surface</tissue>
    </source>
</reference>
<dbReference type="AlphaFoldDB" id="A0A0A9E5D3"/>
<name>A0A0A9E5D3_ARUDO</name>
<evidence type="ECO:0000313" key="1">
    <source>
        <dbReference type="EMBL" id="JAD95989.1"/>
    </source>
</evidence>
<reference evidence="1" key="1">
    <citation type="submission" date="2014-09" db="EMBL/GenBank/DDBJ databases">
        <authorList>
            <person name="Magalhaes I.L.F."/>
            <person name="Oliveira U."/>
            <person name="Santos F.R."/>
            <person name="Vidigal T.H.D.A."/>
            <person name="Brescovit A.D."/>
            <person name="Santos A.J."/>
        </authorList>
    </citation>
    <scope>NUCLEOTIDE SEQUENCE</scope>
    <source>
        <tissue evidence="1">Shoot tissue taken approximately 20 cm above the soil surface</tissue>
    </source>
</reference>
<accession>A0A0A9E5D3</accession>
<dbReference type="EMBL" id="GBRH01201906">
    <property type="protein sequence ID" value="JAD95989.1"/>
    <property type="molecule type" value="Transcribed_RNA"/>
</dbReference>
<sequence length="87" mass="9987">MGFLTPAHHVLGLLREGNALLFPSSRSSAMVPWRSLPRLCRRKLSVKPKPYASSMCDMFTHFVNCMYKMVHVDNIVTSVSYLTTWIR</sequence>
<protein>
    <submittedName>
        <fullName evidence="1">Uncharacterized protein</fullName>
    </submittedName>
</protein>
<proteinExistence type="predicted"/>
<organism evidence="1">
    <name type="scientific">Arundo donax</name>
    <name type="common">Giant reed</name>
    <name type="synonym">Donax arundinaceus</name>
    <dbReference type="NCBI Taxonomy" id="35708"/>
    <lineage>
        <taxon>Eukaryota</taxon>
        <taxon>Viridiplantae</taxon>
        <taxon>Streptophyta</taxon>
        <taxon>Embryophyta</taxon>
        <taxon>Tracheophyta</taxon>
        <taxon>Spermatophyta</taxon>
        <taxon>Magnoliopsida</taxon>
        <taxon>Liliopsida</taxon>
        <taxon>Poales</taxon>
        <taxon>Poaceae</taxon>
        <taxon>PACMAD clade</taxon>
        <taxon>Arundinoideae</taxon>
        <taxon>Arundineae</taxon>
        <taxon>Arundo</taxon>
    </lineage>
</organism>